<evidence type="ECO:0000313" key="2">
    <source>
        <dbReference type="Proteomes" id="UP000270219"/>
    </source>
</evidence>
<keyword evidence="2" id="KW-1185">Reference proteome</keyword>
<dbReference type="OrthoDB" id="2445018at2"/>
<dbReference type="RefSeq" id="WP_121524250.1">
    <property type="nucleotide sequence ID" value="NZ_RCHR01000005.1"/>
</dbReference>
<organism evidence="1 2">
    <name type="scientific">Oceanobacillus piezotolerans</name>
    <dbReference type="NCBI Taxonomy" id="2448030"/>
    <lineage>
        <taxon>Bacteria</taxon>
        <taxon>Bacillati</taxon>
        <taxon>Bacillota</taxon>
        <taxon>Bacilli</taxon>
        <taxon>Bacillales</taxon>
        <taxon>Bacillaceae</taxon>
        <taxon>Oceanobacillus</taxon>
    </lineage>
</organism>
<accession>A0A498D8L3</accession>
<dbReference type="AlphaFoldDB" id="A0A498D8L3"/>
<proteinExistence type="predicted"/>
<sequence length="489" mass="57271">MRILKAKNTIRYYYEDHHLYLVGEKKTNKIRAGEADYLEIHYMISQLRNGLGENAAYELFPRFKALLEFLIDRGLVYQIDKEILQHHSKYEYFSWLEGNSLITEYNLNRIGNFSIVCPKQHIASSALIDKCLENDIDHRLDEEATCFELWEGNACISSFIIYQNEKEEIVIAPPENNLLALELDNSMVAGKILAPFIFHALLTSAFDEYPSVFFIKRDLEVKKRRKFYLKKTEDNGRTVSKLEADDTITSLNALEKFLQLYHSSVSSFNLNRDYHEYQQLPIQILTIQKQKGIDSKDNYYIADVSYERLAKFVVEVVFMEALLSDHPNDITILQDSKVIHRLNAKEKEREQKILYVNIKNIPEYEMIDDLLTKDGMELSFLVDIHEQQGLMLYLHEKGQDKWYKYNYTIYNKEYIPLIIYTWISAKLNHVPLLEAGFSQVSMKQENIAGLISYEDIFLNVRSEVEQMSHLNISNILKELGYGYEVMEGS</sequence>
<dbReference type="Proteomes" id="UP000270219">
    <property type="component" value="Unassembled WGS sequence"/>
</dbReference>
<dbReference type="EMBL" id="RCHR01000005">
    <property type="protein sequence ID" value="RLL42883.1"/>
    <property type="molecule type" value="Genomic_DNA"/>
</dbReference>
<protein>
    <submittedName>
        <fullName evidence="1">Uncharacterized protein</fullName>
    </submittedName>
</protein>
<evidence type="ECO:0000313" key="1">
    <source>
        <dbReference type="EMBL" id="RLL42883.1"/>
    </source>
</evidence>
<comment type="caution">
    <text evidence="1">The sequence shown here is derived from an EMBL/GenBank/DDBJ whole genome shotgun (WGS) entry which is preliminary data.</text>
</comment>
<reference evidence="1 2" key="1">
    <citation type="submission" date="2018-10" db="EMBL/GenBank/DDBJ databases">
        <title>Oceanobacillus sp. YLB-02 draft genome.</title>
        <authorList>
            <person name="Yu L."/>
        </authorList>
    </citation>
    <scope>NUCLEOTIDE SEQUENCE [LARGE SCALE GENOMIC DNA]</scope>
    <source>
        <strain evidence="1 2">YLB-02</strain>
    </source>
</reference>
<gene>
    <name evidence="1" type="ORF">D8M04_15150</name>
</gene>
<name>A0A498D8L3_9BACI</name>